<evidence type="ECO:0000256" key="4">
    <source>
        <dbReference type="ARBA" id="ARBA00022692"/>
    </source>
</evidence>
<dbReference type="GO" id="GO:0005509">
    <property type="term" value="F:calcium ion binding"/>
    <property type="evidence" value="ECO:0007669"/>
    <property type="project" value="TreeGrafter"/>
</dbReference>
<protein>
    <submittedName>
        <fullName evidence="17">Stromal interaction molecule 1b</fullName>
    </submittedName>
</protein>
<evidence type="ECO:0000256" key="14">
    <source>
        <dbReference type="SAM" id="Coils"/>
    </source>
</evidence>
<feature type="coiled-coil region" evidence="14">
    <location>
        <begin position="207"/>
        <end position="294"/>
    </location>
</feature>
<dbReference type="Pfam" id="PF07647">
    <property type="entry name" value="SAM_2"/>
    <property type="match status" value="1"/>
</dbReference>
<dbReference type="STRING" id="99883.ENSTNIP00000009086"/>
<dbReference type="InParanoid" id="H3CLF7"/>
<dbReference type="GO" id="GO:0002115">
    <property type="term" value="P:store-operated calcium entry"/>
    <property type="evidence" value="ECO:0007669"/>
    <property type="project" value="TreeGrafter"/>
</dbReference>
<reference evidence="17" key="3">
    <citation type="submission" date="2025-09" db="UniProtKB">
        <authorList>
            <consortium name="Ensembl"/>
        </authorList>
    </citation>
    <scope>IDENTIFICATION</scope>
</reference>
<keyword evidence="6" id="KW-0732">Signal</keyword>
<comment type="subcellular location">
    <subcellularLocation>
        <location evidence="13">Endomembrane system</location>
        <topology evidence="13">Single-pass type I membrane protein</topology>
    </subcellularLocation>
</comment>
<dbReference type="PANTHER" id="PTHR15136:SF14">
    <property type="entry name" value="STROMAL INTERACTION MOLECULE 1 ISOFORM X1"/>
    <property type="match status" value="1"/>
</dbReference>
<keyword evidence="1" id="KW-0813">Transport</keyword>
<keyword evidence="9 14" id="KW-0175">Coiled coil</keyword>
<evidence type="ECO:0000256" key="1">
    <source>
        <dbReference type="ARBA" id="ARBA00022448"/>
    </source>
</evidence>
<dbReference type="GeneTree" id="ENSGT00390000000214"/>
<keyword evidence="10" id="KW-0406">Ion transport</keyword>
<dbReference type="Gene3D" id="1.10.150.50">
    <property type="entry name" value="Transcription Factor, Ets-1"/>
    <property type="match status" value="1"/>
</dbReference>
<keyword evidence="7" id="KW-0106">Calcium</keyword>
<keyword evidence="12" id="KW-0325">Glycoprotein</keyword>
<organism evidence="17 18">
    <name type="scientific">Tetraodon nigroviridis</name>
    <name type="common">Spotted green pufferfish</name>
    <name type="synonym">Chelonodon nigroviridis</name>
    <dbReference type="NCBI Taxonomy" id="99883"/>
    <lineage>
        <taxon>Eukaryota</taxon>
        <taxon>Metazoa</taxon>
        <taxon>Chordata</taxon>
        <taxon>Craniata</taxon>
        <taxon>Vertebrata</taxon>
        <taxon>Euteleostomi</taxon>
        <taxon>Actinopterygii</taxon>
        <taxon>Neopterygii</taxon>
        <taxon>Teleostei</taxon>
        <taxon>Neoteleostei</taxon>
        <taxon>Acanthomorphata</taxon>
        <taxon>Eupercaria</taxon>
        <taxon>Tetraodontiformes</taxon>
        <taxon>Tetradontoidea</taxon>
        <taxon>Tetraodontidae</taxon>
        <taxon>Tetraodon</taxon>
    </lineage>
</organism>
<evidence type="ECO:0000256" key="2">
    <source>
        <dbReference type="ARBA" id="ARBA00022553"/>
    </source>
</evidence>
<evidence type="ECO:0000313" key="18">
    <source>
        <dbReference type="Proteomes" id="UP000007303"/>
    </source>
</evidence>
<dbReference type="Pfam" id="PF16533">
    <property type="entry name" value="SOAR"/>
    <property type="match status" value="1"/>
</dbReference>
<dbReference type="FunFam" id="1.10.238.180:FF:000001">
    <property type="entry name" value="Stromal interaction molecule 1"/>
    <property type="match status" value="1"/>
</dbReference>
<dbReference type="CDD" id="cd11722">
    <property type="entry name" value="SOAR"/>
    <property type="match status" value="1"/>
</dbReference>
<evidence type="ECO:0000256" key="10">
    <source>
        <dbReference type="ARBA" id="ARBA00023065"/>
    </source>
</evidence>
<feature type="compositionally biased region" description="Polar residues" evidence="15">
    <location>
        <begin position="478"/>
        <end position="490"/>
    </location>
</feature>
<dbReference type="GO" id="GO:0051049">
    <property type="term" value="P:regulation of transport"/>
    <property type="evidence" value="ECO:0007669"/>
    <property type="project" value="UniProtKB-ARBA"/>
</dbReference>
<evidence type="ECO:0000256" key="15">
    <source>
        <dbReference type="SAM" id="MobiDB-lite"/>
    </source>
</evidence>
<dbReference type="GO" id="GO:0005246">
    <property type="term" value="F:calcium channel regulator activity"/>
    <property type="evidence" value="ECO:0007669"/>
    <property type="project" value="InterPro"/>
</dbReference>
<evidence type="ECO:0000256" key="6">
    <source>
        <dbReference type="ARBA" id="ARBA00022729"/>
    </source>
</evidence>
<evidence type="ECO:0000256" key="8">
    <source>
        <dbReference type="ARBA" id="ARBA00022989"/>
    </source>
</evidence>
<proteinExistence type="predicted"/>
<dbReference type="SUPFAM" id="SSF47769">
    <property type="entry name" value="SAM/Pointed domain"/>
    <property type="match status" value="1"/>
</dbReference>
<dbReference type="FunFam" id="1.20.5.340:FF:000011">
    <property type="entry name" value="Stromal interaction molecule 1"/>
    <property type="match status" value="1"/>
</dbReference>
<feature type="region of interest" description="Disordered" evidence="15">
    <location>
        <begin position="470"/>
        <end position="503"/>
    </location>
</feature>
<evidence type="ECO:0000313" key="17">
    <source>
        <dbReference type="Ensembl" id="ENSTNIP00000009086.1"/>
    </source>
</evidence>
<evidence type="ECO:0000256" key="5">
    <source>
        <dbReference type="ARBA" id="ARBA00022723"/>
    </source>
</evidence>
<evidence type="ECO:0000256" key="12">
    <source>
        <dbReference type="ARBA" id="ARBA00023180"/>
    </source>
</evidence>
<keyword evidence="3" id="KW-0109">Calcium transport</keyword>
<evidence type="ECO:0000256" key="3">
    <source>
        <dbReference type="ARBA" id="ARBA00022568"/>
    </source>
</evidence>
<dbReference type="GO" id="GO:0005886">
    <property type="term" value="C:plasma membrane"/>
    <property type="evidence" value="ECO:0007669"/>
    <property type="project" value="TreeGrafter"/>
</dbReference>
<dbReference type="Proteomes" id="UP000007303">
    <property type="component" value="Unassembled WGS sequence"/>
</dbReference>
<dbReference type="SMART" id="SM00454">
    <property type="entry name" value="SAM"/>
    <property type="match status" value="1"/>
</dbReference>
<dbReference type="Gene3D" id="1.20.5.340">
    <property type="match status" value="1"/>
</dbReference>
<dbReference type="InterPro" id="IPR032393">
    <property type="entry name" value="SOAR_STIM1/2"/>
</dbReference>
<dbReference type="Ensembl" id="ENSTNIT00000009257.1">
    <property type="protein sequence ID" value="ENSTNIP00000009086.1"/>
    <property type="gene ID" value="ENSTNIG00000006326.1"/>
</dbReference>
<dbReference type="OMA" id="PWKHSGW"/>
<dbReference type="InterPro" id="IPR057835">
    <property type="entry name" value="EF-hand_STIM1/2"/>
</dbReference>
<reference evidence="18" key="1">
    <citation type="journal article" date="2004" name="Nature">
        <title>Genome duplication in the teleost fish Tetraodon nigroviridis reveals the early vertebrate proto-karyotype.</title>
        <authorList>
            <person name="Jaillon O."/>
            <person name="Aury J.-M."/>
            <person name="Brunet F."/>
            <person name="Petit J.-L."/>
            <person name="Stange-Thomann N."/>
            <person name="Mauceli E."/>
            <person name="Bouneau L."/>
            <person name="Fischer C."/>
            <person name="Ozouf-Costaz C."/>
            <person name="Bernot A."/>
            <person name="Nicaud S."/>
            <person name="Jaffe D."/>
            <person name="Fisher S."/>
            <person name="Lutfalla G."/>
            <person name="Dossat C."/>
            <person name="Segurens B."/>
            <person name="Dasilva C."/>
            <person name="Salanoubat M."/>
            <person name="Levy M."/>
            <person name="Boudet N."/>
            <person name="Castellano S."/>
            <person name="Anthouard V."/>
            <person name="Jubin C."/>
            <person name="Castelli V."/>
            <person name="Katinka M."/>
            <person name="Vacherie B."/>
            <person name="Biemont C."/>
            <person name="Skalli Z."/>
            <person name="Cattolico L."/>
            <person name="Poulain J."/>
            <person name="De Berardinis V."/>
            <person name="Cruaud C."/>
            <person name="Duprat S."/>
            <person name="Brottier P."/>
            <person name="Coutanceau J.-P."/>
            <person name="Gouzy J."/>
            <person name="Parra G."/>
            <person name="Lardier G."/>
            <person name="Chapple C."/>
            <person name="McKernan K.J."/>
            <person name="McEwan P."/>
            <person name="Bosak S."/>
            <person name="Kellis M."/>
            <person name="Volff J.-N."/>
            <person name="Guigo R."/>
            <person name="Zody M.C."/>
            <person name="Mesirov J."/>
            <person name="Lindblad-Toh K."/>
            <person name="Birren B."/>
            <person name="Nusbaum C."/>
            <person name="Kahn D."/>
            <person name="Robinson-Rechavi M."/>
            <person name="Laudet V."/>
            <person name="Schachter V."/>
            <person name="Quetier F."/>
            <person name="Saurin W."/>
            <person name="Scarpelli C."/>
            <person name="Wincker P."/>
            <person name="Lander E.S."/>
            <person name="Weissenbach J."/>
            <person name="Roest Crollius H."/>
        </authorList>
    </citation>
    <scope>NUCLEOTIDE SEQUENCE [LARGE SCALE GENOMIC DNA]</scope>
</reference>
<dbReference type="Gene3D" id="1.10.287.3550">
    <property type="match status" value="1"/>
</dbReference>
<evidence type="ECO:0000256" key="9">
    <source>
        <dbReference type="ARBA" id="ARBA00023054"/>
    </source>
</evidence>
<evidence type="ECO:0000256" key="13">
    <source>
        <dbReference type="ARBA" id="ARBA00046288"/>
    </source>
</evidence>
<dbReference type="FunFam" id="1.10.150.50:FF:000009">
    <property type="entry name" value="Stromal interaction molecule 1"/>
    <property type="match status" value="1"/>
</dbReference>
<dbReference type="Pfam" id="PF25578">
    <property type="entry name" value="EF-hand_STIM1"/>
    <property type="match status" value="1"/>
</dbReference>
<feature type="domain" description="SAM" evidence="16">
    <location>
        <begin position="88"/>
        <end position="146"/>
    </location>
</feature>
<reference evidence="17" key="2">
    <citation type="submission" date="2025-08" db="UniProtKB">
        <authorList>
            <consortium name="Ensembl"/>
        </authorList>
    </citation>
    <scope>IDENTIFICATION</scope>
</reference>
<keyword evidence="11" id="KW-0472">Membrane</keyword>
<dbReference type="Gene3D" id="1.10.238.180">
    <property type="match status" value="1"/>
</dbReference>
<name>H3CLF7_TETNG</name>
<dbReference type="InterPro" id="IPR001660">
    <property type="entry name" value="SAM"/>
</dbReference>
<keyword evidence="5" id="KW-0479">Metal-binding</keyword>
<dbReference type="AlphaFoldDB" id="H3CLF7"/>
<dbReference type="InterPro" id="IPR013761">
    <property type="entry name" value="SAM/pointed_sf"/>
</dbReference>
<evidence type="ECO:0000256" key="11">
    <source>
        <dbReference type="ARBA" id="ARBA00023136"/>
    </source>
</evidence>
<evidence type="ECO:0000256" key="7">
    <source>
        <dbReference type="ARBA" id="ARBA00022837"/>
    </source>
</evidence>
<accession>H3CLF7</accession>
<dbReference type="HOGENOM" id="CLU_010588_0_1_1"/>
<dbReference type="PANTHER" id="PTHR15136">
    <property type="entry name" value="STROMAL INTERACTION MOLECULE HOMOLOG"/>
    <property type="match status" value="1"/>
</dbReference>
<dbReference type="GO" id="GO:0005783">
    <property type="term" value="C:endoplasmic reticulum"/>
    <property type="evidence" value="ECO:0007669"/>
    <property type="project" value="TreeGrafter"/>
</dbReference>
<sequence length="503" mass="57372">LADLCSIDQLLCRDENALLSFEAICSIHKLMDEDDDGTVDTAETDEFLREDLKYDDSKAKHSSFHRADLHISVEDMWSSWKGSEVYNWSLQQVEDWLLVSVELPQYAESFRRHRLDGKALPRLAVKNTTLTVSLLRILDRSHAQKLQLKALDIVLFGPPPAGQHNQWKDLVLGMSILTALGGCWFAYVQKRKSRSDLGRLMKDLEGLQRAEQSLLEVQEKLQKAQEEQRCVQVEKVKVEEELRSEIDSAKEEAQRLRELREGAENERSRQIYAEQELEQVRTALKKAERKLESQARWSPPECLQKWLQLTHEIEVQYYNIKKQSAERQLLQAAERIKKKKSSLFGTFHVAHSSSMDDVDHKILSAKQALAEVTAALREKLHRWQQIESLTGFCVVNNPGLAALAAALNLDPAFLGLRPPAPQHLILSDDLDDMDEDILSAGTLQSPSLMPLRQRTADPLLPFTSQRDIINRSDSDSSLPLSQNESRSLYSSKPFLPSSRLHPR</sequence>
<dbReference type="PROSITE" id="PS50105">
    <property type="entry name" value="SAM_DOMAIN"/>
    <property type="match status" value="1"/>
</dbReference>
<keyword evidence="18" id="KW-1185">Reference proteome</keyword>
<dbReference type="InterPro" id="IPR037608">
    <property type="entry name" value="STIM1/2"/>
</dbReference>
<keyword evidence="4" id="KW-0812">Transmembrane</keyword>
<dbReference type="GO" id="GO:0006874">
    <property type="term" value="P:intracellular calcium ion homeostasis"/>
    <property type="evidence" value="ECO:0007669"/>
    <property type="project" value="TreeGrafter"/>
</dbReference>
<keyword evidence="2" id="KW-0597">Phosphoprotein</keyword>
<evidence type="ECO:0000259" key="16">
    <source>
        <dbReference type="PROSITE" id="PS50105"/>
    </source>
</evidence>
<keyword evidence="8" id="KW-1133">Transmembrane helix</keyword>